<dbReference type="EMBL" id="DVIU01000145">
    <property type="protein sequence ID" value="HIS36447.1"/>
    <property type="molecule type" value="Genomic_DNA"/>
</dbReference>
<sequence>MTVEVKKHYVYISGSIKKVSDNINILPLCKTLSNKLLSNDFFLVSAAGSHIGNYIFGAVLKYLEENNYEQIRKRLIIDPIPNSLEKSEIEKHRIRLLSKYKSIIFISGGSGTREEYKLAKKLNLELIPIPYTGGEAKNIFDELKKNNLTDLTVLEKEVEINKIVDTVIHTLTGKRG</sequence>
<comment type="caution">
    <text evidence="3">The sequence shown here is derived from an EMBL/GenBank/DDBJ whole genome shotgun (WGS) entry which is preliminary data.</text>
</comment>
<dbReference type="Pfam" id="PF18185">
    <property type="entry name" value="STALD"/>
    <property type="match status" value="1"/>
</dbReference>
<evidence type="ECO:0000313" key="4">
    <source>
        <dbReference type="Proteomes" id="UP000823928"/>
    </source>
</evidence>
<evidence type="ECO:0000313" key="3">
    <source>
        <dbReference type="EMBL" id="HIS36447.1"/>
    </source>
</evidence>
<reference evidence="3" key="2">
    <citation type="journal article" date="2021" name="PeerJ">
        <title>Extensive microbial diversity within the chicken gut microbiome revealed by metagenomics and culture.</title>
        <authorList>
            <person name="Gilroy R."/>
            <person name="Ravi A."/>
            <person name="Getino M."/>
            <person name="Pursley I."/>
            <person name="Horton D.L."/>
            <person name="Alikhan N.F."/>
            <person name="Baker D."/>
            <person name="Gharbi K."/>
            <person name="Hall N."/>
            <person name="Watson M."/>
            <person name="Adriaenssens E.M."/>
            <person name="Foster-Nyarko E."/>
            <person name="Jarju S."/>
            <person name="Secka A."/>
            <person name="Antonio M."/>
            <person name="Oren A."/>
            <person name="Chaudhuri R.R."/>
            <person name="La Ragione R."/>
            <person name="Hildebrand F."/>
            <person name="Pallen M.J."/>
        </authorList>
    </citation>
    <scope>NUCLEOTIDE SEQUENCE</scope>
    <source>
        <strain evidence="3">6276</strain>
    </source>
</reference>
<name>A0A9D1EZR2_9BACT</name>
<protein>
    <recommendedName>
        <fullName evidence="2">NAD(+) hydrolase ThsA Sir2/TIR-associating SLOG domain-containing protein</fullName>
    </recommendedName>
</protein>
<evidence type="ECO:0000256" key="1">
    <source>
        <dbReference type="SAM" id="Phobius"/>
    </source>
</evidence>
<reference evidence="3" key="1">
    <citation type="submission" date="2020-10" db="EMBL/GenBank/DDBJ databases">
        <authorList>
            <person name="Gilroy R."/>
        </authorList>
    </citation>
    <scope>NUCLEOTIDE SEQUENCE</scope>
    <source>
        <strain evidence="3">6276</strain>
    </source>
</reference>
<dbReference type="AlphaFoldDB" id="A0A9D1EZR2"/>
<keyword evidence="1" id="KW-0472">Membrane</keyword>
<proteinExistence type="predicted"/>
<accession>A0A9D1EZR2</accession>
<dbReference type="Proteomes" id="UP000823928">
    <property type="component" value="Unassembled WGS sequence"/>
</dbReference>
<keyword evidence="1" id="KW-0812">Transmembrane</keyword>
<gene>
    <name evidence="3" type="ORF">IAC10_07440</name>
</gene>
<dbReference type="InterPro" id="IPR041486">
    <property type="entry name" value="ThsA_STALD"/>
</dbReference>
<keyword evidence="1" id="KW-1133">Transmembrane helix</keyword>
<evidence type="ECO:0000259" key="2">
    <source>
        <dbReference type="Pfam" id="PF18185"/>
    </source>
</evidence>
<feature type="domain" description="NAD(+) hydrolase ThsA Sir2/TIR-associating SLOG" evidence="2">
    <location>
        <begin position="4"/>
        <end position="150"/>
    </location>
</feature>
<organism evidence="3 4">
    <name type="scientific">Candidatus Scatousia excrementigallinarum</name>
    <dbReference type="NCBI Taxonomy" id="2840935"/>
    <lineage>
        <taxon>Bacteria</taxon>
        <taxon>Candidatus Scatousia</taxon>
    </lineage>
</organism>
<feature type="transmembrane region" description="Helical" evidence="1">
    <location>
        <begin position="41"/>
        <end position="63"/>
    </location>
</feature>